<dbReference type="EMBL" id="CP001804">
    <property type="protein sequence ID" value="ACY16826.1"/>
    <property type="molecule type" value="Genomic_DNA"/>
</dbReference>
<feature type="domain" description="HTH araC/xylS-type" evidence="4">
    <location>
        <begin position="235"/>
        <end position="333"/>
    </location>
</feature>
<dbReference type="Proteomes" id="UP000001880">
    <property type="component" value="Chromosome"/>
</dbReference>
<organism evidence="5 6">
    <name type="scientific">Haliangium ochraceum (strain DSM 14365 / JCM 11303 / SMP-2)</name>
    <dbReference type="NCBI Taxonomy" id="502025"/>
    <lineage>
        <taxon>Bacteria</taxon>
        <taxon>Pseudomonadati</taxon>
        <taxon>Myxococcota</taxon>
        <taxon>Polyangia</taxon>
        <taxon>Haliangiales</taxon>
        <taxon>Kofleriaceae</taxon>
        <taxon>Haliangium</taxon>
    </lineage>
</organism>
<dbReference type="Pfam" id="PF12833">
    <property type="entry name" value="HTH_18"/>
    <property type="match status" value="1"/>
</dbReference>
<dbReference type="GO" id="GO:0000976">
    <property type="term" value="F:transcription cis-regulatory region binding"/>
    <property type="evidence" value="ECO:0007669"/>
    <property type="project" value="TreeGrafter"/>
</dbReference>
<evidence type="ECO:0000256" key="2">
    <source>
        <dbReference type="ARBA" id="ARBA00023125"/>
    </source>
</evidence>
<dbReference type="InterPro" id="IPR032687">
    <property type="entry name" value="AraC-type_N"/>
</dbReference>
<dbReference type="STRING" id="502025.Hoch_4331"/>
<evidence type="ECO:0000313" key="6">
    <source>
        <dbReference type="Proteomes" id="UP000001880"/>
    </source>
</evidence>
<dbReference type="PANTHER" id="PTHR47894:SF1">
    <property type="entry name" value="HTH-TYPE TRANSCRIPTIONAL REGULATOR VQSM"/>
    <property type="match status" value="1"/>
</dbReference>
<dbReference type="RefSeq" id="WP_012829424.1">
    <property type="nucleotide sequence ID" value="NC_013440.1"/>
</dbReference>
<name>D0LMC0_HALO1</name>
<dbReference type="InterPro" id="IPR009057">
    <property type="entry name" value="Homeodomain-like_sf"/>
</dbReference>
<dbReference type="Gene3D" id="1.10.10.60">
    <property type="entry name" value="Homeodomain-like"/>
    <property type="match status" value="1"/>
</dbReference>
<keyword evidence="2" id="KW-0238">DNA-binding</keyword>
<keyword evidence="3" id="KW-0804">Transcription</keyword>
<reference evidence="5 6" key="1">
    <citation type="journal article" date="2010" name="Stand. Genomic Sci.">
        <title>Complete genome sequence of Haliangium ochraceum type strain (SMP-2).</title>
        <authorList>
            <consortium name="US DOE Joint Genome Institute (JGI-PGF)"/>
            <person name="Ivanova N."/>
            <person name="Daum C."/>
            <person name="Lang E."/>
            <person name="Abt B."/>
            <person name="Kopitz M."/>
            <person name="Saunders E."/>
            <person name="Lapidus A."/>
            <person name="Lucas S."/>
            <person name="Glavina Del Rio T."/>
            <person name="Nolan M."/>
            <person name="Tice H."/>
            <person name="Copeland A."/>
            <person name="Cheng J.F."/>
            <person name="Chen F."/>
            <person name="Bruce D."/>
            <person name="Goodwin L."/>
            <person name="Pitluck S."/>
            <person name="Mavromatis K."/>
            <person name="Pati A."/>
            <person name="Mikhailova N."/>
            <person name="Chen A."/>
            <person name="Palaniappan K."/>
            <person name="Land M."/>
            <person name="Hauser L."/>
            <person name="Chang Y.J."/>
            <person name="Jeffries C.D."/>
            <person name="Detter J.C."/>
            <person name="Brettin T."/>
            <person name="Rohde M."/>
            <person name="Goker M."/>
            <person name="Bristow J."/>
            <person name="Markowitz V."/>
            <person name="Eisen J.A."/>
            <person name="Hugenholtz P."/>
            <person name="Kyrpides N.C."/>
            <person name="Klenk H.P."/>
        </authorList>
    </citation>
    <scope>NUCLEOTIDE SEQUENCE [LARGE SCALE GENOMIC DNA]</scope>
    <source>
        <strain evidence="6">DSM 14365 / CIP 107738 / JCM 11303 / AJ 13395 / SMP-2</strain>
    </source>
</reference>
<sequence length="341" mass="37140">MSNELLIPRRAAWIALSALPDDLDPAEVAARAGIPWPLSGPRDVPAVADALHRVWRAAMSLGAAPTLPFEVGLRVPFGTYEVIDYLAGACACVGVGFEKLARYFDLITTTLRWQVEGAAEPPSVTLRCNSHSPEERTISLQYALGVTFGHMNASAERPLHFVEVALAMPEPPSRAPHEDFFGCRVRYGAELTRCAFTRESWETPLVRGELGLRQVLEQHAADLLARTRSETNELRAVRMAIHERLPDGAPELGTVAQAVGMSTRTLQRRLRDAGTSFAAVVEEERSSAARAYLGDQALAVSEIAYLLGYSEASAFVRAFKRWTGKTPNQFRAAGASVATTP</sequence>
<evidence type="ECO:0000259" key="4">
    <source>
        <dbReference type="PROSITE" id="PS01124"/>
    </source>
</evidence>
<protein>
    <submittedName>
        <fullName evidence="5">Transcriptional regulator, AraC family</fullName>
    </submittedName>
</protein>
<gene>
    <name evidence="5" type="ordered locus">Hoch_4331</name>
</gene>
<evidence type="ECO:0000256" key="3">
    <source>
        <dbReference type="ARBA" id="ARBA00023163"/>
    </source>
</evidence>
<accession>D0LMC0</accession>
<dbReference type="Pfam" id="PF12625">
    <property type="entry name" value="Arabinose_bd"/>
    <property type="match status" value="1"/>
</dbReference>
<keyword evidence="6" id="KW-1185">Reference proteome</keyword>
<proteinExistence type="predicted"/>
<dbReference type="HOGENOM" id="CLU_047522_1_3_7"/>
<dbReference type="PANTHER" id="PTHR47894">
    <property type="entry name" value="HTH-TYPE TRANSCRIPTIONAL REGULATOR GADX"/>
    <property type="match status" value="1"/>
</dbReference>
<dbReference type="InterPro" id="IPR020449">
    <property type="entry name" value="Tscrpt_reg_AraC-type_HTH"/>
</dbReference>
<evidence type="ECO:0000256" key="1">
    <source>
        <dbReference type="ARBA" id="ARBA00023015"/>
    </source>
</evidence>
<dbReference type="PRINTS" id="PR00032">
    <property type="entry name" value="HTHARAC"/>
</dbReference>
<dbReference type="SUPFAM" id="SSF46689">
    <property type="entry name" value="Homeodomain-like"/>
    <property type="match status" value="1"/>
</dbReference>
<dbReference type="PROSITE" id="PS01124">
    <property type="entry name" value="HTH_ARAC_FAMILY_2"/>
    <property type="match status" value="1"/>
</dbReference>
<dbReference type="KEGG" id="hoh:Hoch_4331"/>
<keyword evidence="1" id="KW-0805">Transcription regulation</keyword>
<evidence type="ECO:0000313" key="5">
    <source>
        <dbReference type="EMBL" id="ACY16826.1"/>
    </source>
</evidence>
<dbReference type="AlphaFoldDB" id="D0LMC0"/>
<dbReference type="eggNOG" id="COG2207">
    <property type="taxonomic scope" value="Bacteria"/>
</dbReference>
<dbReference type="SMART" id="SM00342">
    <property type="entry name" value="HTH_ARAC"/>
    <property type="match status" value="1"/>
</dbReference>
<dbReference type="InterPro" id="IPR018060">
    <property type="entry name" value="HTH_AraC"/>
</dbReference>
<dbReference type="GO" id="GO:0005829">
    <property type="term" value="C:cytosol"/>
    <property type="evidence" value="ECO:0007669"/>
    <property type="project" value="TreeGrafter"/>
</dbReference>
<dbReference type="GO" id="GO:0003700">
    <property type="term" value="F:DNA-binding transcription factor activity"/>
    <property type="evidence" value="ECO:0007669"/>
    <property type="project" value="InterPro"/>
</dbReference>